<dbReference type="AlphaFoldDB" id="D3BSR0"/>
<reference evidence="1 2" key="1">
    <citation type="journal article" date="2011" name="Genome Res.">
        <title>Phylogeny-wide analysis of social amoeba genomes highlights ancient origins for complex intercellular communication.</title>
        <authorList>
            <person name="Heidel A.J."/>
            <person name="Lawal H.M."/>
            <person name="Felder M."/>
            <person name="Schilde C."/>
            <person name="Helps N.R."/>
            <person name="Tunggal B."/>
            <person name="Rivero F."/>
            <person name="John U."/>
            <person name="Schleicher M."/>
            <person name="Eichinger L."/>
            <person name="Platzer M."/>
            <person name="Noegel A.A."/>
            <person name="Schaap P."/>
            <person name="Gloeckner G."/>
        </authorList>
    </citation>
    <scope>NUCLEOTIDE SEQUENCE [LARGE SCALE GENOMIC DNA]</scope>
    <source>
        <strain evidence="2">ATCC 26659 / Pp 5 / PN500</strain>
    </source>
</reference>
<protein>
    <submittedName>
        <fullName evidence="1">Uncharacterized protein</fullName>
    </submittedName>
</protein>
<dbReference type="RefSeq" id="XP_020427659.1">
    <property type="nucleotide sequence ID" value="XM_020581789.1"/>
</dbReference>
<evidence type="ECO:0000313" key="1">
    <source>
        <dbReference type="EMBL" id="EFA75525.1"/>
    </source>
</evidence>
<dbReference type="EMBL" id="ADBJ01000054">
    <property type="protein sequence ID" value="EFA75525.1"/>
    <property type="molecule type" value="Genomic_DNA"/>
</dbReference>
<sequence length="34" mass="3838">MIGKSGLYRPVVRRWNLSSSSSSSEMLSHSNNRN</sequence>
<name>D3BSR0_HETP5</name>
<gene>
    <name evidence="1" type="ORF">PPL_11029</name>
</gene>
<dbReference type="InParanoid" id="D3BSR0"/>
<proteinExistence type="predicted"/>
<evidence type="ECO:0000313" key="2">
    <source>
        <dbReference type="Proteomes" id="UP000001396"/>
    </source>
</evidence>
<dbReference type="Proteomes" id="UP000001396">
    <property type="component" value="Unassembled WGS sequence"/>
</dbReference>
<accession>D3BSR0</accession>
<dbReference type="GeneID" id="31366498"/>
<comment type="caution">
    <text evidence="1">The sequence shown here is derived from an EMBL/GenBank/DDBJ whole genome shotgun (WGS) entry which is preliminary data.</text>
</comment>
<organism evidence="1 2">
    <name type="scientific">Heterostelium pallidum (strain ATCC 26659 / Pp 5 / PN500)</name>
    <name type="common">Cellular slime mold</name>
    <name type="synonym">Polysphondylium pallidum</name>
    <dbReference type="NCBI Taxonomy" id="670386"/>
    <lineage>
        <taxon>Eukaryota</taxon>
        <taxon>Amoebozoa</taxon>
        <taxon>Evosea</taxon>
        <taxon>Eumycetozoa</taxon>
        <taxon>Dictyostelia</taxon>
        <taxon>Acytosteliales</taxon>
        <taxon>Acytosteliaceae</taxon>
        <taxon>Heterostelium</taxon>
    </lineage>
</organism>
<keyword evidence="2" id="KW-1185">Reference proteome</keyword>